<dbReference type="Proteomes" id="UP000784294">
    <property type="component" value="Unassembled WGS sequence"/>
</dbReference>
<organism evidence="2 3">
    <name type="scientific">Protopolystoma xenopodis</name>
    <dbReference type="NCBI Taxonomy" id="117903"/>
    <lineage>
        <taxon>Eukaryota</taxon>
        <taxon>Metazoa</taxon>
        <taxon>Spiralia</taxon>
        <taxon>Lophotrochozoa</taxon>
        <taxon>Platyhelminthes</taxon>
        <taxon>Monogenea</taxon>
        <taxon>Polyopisthocotylea</taxon>
        <taxon>Polystomatidea</taxon>
        <taxon>Polystomatidae</taxon>
        <taxon>Protopolystoma</taxon>
    </lineage>
</organism>
<evidence type="ECO:0000256" key="1">
    <source>
        <dbReference type="SAM" id="MobiDB-lite"/>
    </source>
</evidence>
<feature type="compositionally biased region" description="Low complexity" evidence="1">
    <location>
        <begin position="197"/>
        <end position="211"/>
    </location>
</feature>
<name>A0A3S5B5C1_9PLAT</name>
<sequence>MISQSHRHWPKQVCYSALRLWRETTAAPISRMSAQSRGAIKPPPWAIVEPVLAESALGVAGRRDLHELTVQRNRLPSSLNASVSASTCCRPVLPGETCNKRSRAPPLISRYRGETPPTPAGRPLPSGWSDFSYDGGLFRTTPASLGRHGFYVIHPEWLSDAITIRRLGPGPRPTPLPVLTTSRLVGTTSRLSRPLDASSHATTHASNSSNAVRFDSRNPNNSTSAALAESSQRSLLWPHRCKSAPPIKHKNPITWDM</sequence>
<keyword evidence="3" id="KW-1185">Reference proteome</keyword>
<comment type="caution">
    <text evidence="2">The sequence shown here is derived from an EMBL/GenBank/DDBJ whole genome shotgun (WGS) entry which is preliminary data.</text>
</comment>
<dbReference type="OrthoDB" id="6152580at2759"/>
<accession>A0A3S5B5C1</accession>
<dbReference type="AlphaFoldDB" id="A0A3S5B5C1"/>
<evidence type="ECO:0000313" key="3">
    <source>
        <dbReference type="Proteomes" id="UP000784294"/>
    </source>
</evidence>
<dbReference type="EMBL" id="CAAALY010253501">
    <property type="protein sequence ID" value="VEL36898.1"/>
    <property type="molecule type" value="Genomic_DNA"/>
</dbReference>
<feature type="region of interest" description="Disordered" evidence="1">
    <location>
        <begin position="107"/>
        <end position="126"/>
    </location>
</feature>
<feature type="region of interest" description="Disordered" evidence="1">
    <location>
        <begin position="191"/>
        <end position="229"/>
    </location>
</feature>
<feature type="compositionally biased region" description="Polar residues" evidence="1">
    <location>
        <begin position="217"/>
        <end position="229"/>
    </location>
</feature>
<reference evidence="2" key="1">
    <citation type="submission" date="2018-11" db="EMBL/GenBank/DDBJ databases">
        <authorList>
            <consortium name="Pathogen Informatics"/>
        </authorList>
    </citation>
    <scope>NUCLEOTIDE SEQUENCE</scope>
</reference>
<gene>
    <name evidence="2" type="ORF">PXEA_LOCUS30338</name>
</gene>
<protein>
    <submittedName>
        <fullName evidence="2">Uncharacterized protein</fullName>
    </submittedName>
</protein>
<proteinExistence type="predicted"/>
<evidence type="ECO:0000313" key="2">
    <source>
        <dbReference type="EMBL" id="VEL36898.1"/>
    </source>
</evidence>